<name>A0ABW9AXF1_9BURK</name>
<dbReference type="PRINTS" id="PR00080">
    <property type="entry name" value="SDRFAMILY"/>
</dbReference>
<comment type="caution">
    <text evidence="2">The sequence shown here is derived from an EMBL/GenBank/DDBJ whole genome shotgun (WGS) entry which is preliminary data.</text>
</comment>
<dbReference type="Pfam" id="PF13561">
    <property type="entry name" value="adh_short_C2"/>
    <property type="match status" value="1"/>
</dbReference>
<sequence length="250" mass="25638">MEMLVNENCGLTGKIAIVFGGSRGIGAAAARRLAREGADVTVTYVSAPERAAETVGAIEATGRSGLAIKADNADPAAIKAAVAQTVDHFGKLDIAVVNAGILMLGDVEMVSVEDLDRMLDINVRGVFLAIQAAAARLTEGGRIITIGSNTAVRSGHPGSSVYSMTKAAVAVMVKGIAIDLAGRGITVNNIQPGPTVTDMTADHIDAIRPLIPLRRAGDPDEIAGLVAYLARKESGYMTGSSLTIDGGMAL</sequence>
<evidence type="ECO:0000256" key="1">
    <source>
        <dbReference type="ARBA" id="ARBA00006484"/>
    </source>
</evidence>
<evidence type="ECO:0000313" key="2">
    <source>
        <dbReference type="EMBL" id="MFM0004685.1"/>
    </source>
</evidence>
<gene>
    <name evidence="2" type="ORF">PQR57_27120</name>
</gene>
<dbReference type="PANTHER" id="PTHR42760">
    <property type="entry name" value="SHORT-CHAIN DEHYDROGENASES/REDUCTASES FAMILY MEMBER"/>
    <property type="match status" value="1"/>
</dbReference>
<dbReference type="RefSeq" id="WP_408179523.1">
    <property type="nucleotide sequence ID" value="NZ_JAQQEZ010000022.1"/>
</dbReference>
<dbReference type="PANTHER" id="PTHR42760:SF50">
    <property type="entry name" value="SHORT-CHAIN DEHYDROGENASE-RELATED"/>
    <property type="match status" value="1"/>
</dbReference>
<keyword evidence="3" id="KW-1185">Reference proteome</keyword>
<accession>A0ABW9AXF1</accession>
<dbReference type="SUPFAM" id="SSF51735">
    <property type="entry name" value="NAD(P)-binding Rossmann-fold domains"/>
    <property type="match status" value="1"/>
</dbReference>
<reference evidence="2 3" key="1">
    <citation type="journal article" date="2024" name="Chem. Sci.">
        <title>Discovery of megapolipeptins by genome mining of a Burkholderiales bacteria collection.</title>
        <authorList>
            <person name="Paulo B.S."/>
            <person name="Recchia M.J.J."/>
            <person name="Lee S."/>
            <person name="Fergusson C.H."/>
            <person name="Romanowski S.B."/>
            <person name="Hernandez A."/>
            <person name="Krull N."/>
            <person name="Liu D.Y."/>
            <person name="Cavanagh H."/>
            <person name="Bos A."/>
            <person name="Gray C.A."/>
            <person name="Murphy B.T."/>
            <person name="Linington R.G."/>
            <person name="Eustaquio A.S."/>
        </authorList>
    </citation>
    <scope>NUCLEOTIDE SEQUENCE [LARGE SCALE GENOMIC DNA]</scope>
    <source>
        <strain evidence="2 3">RL17-350-BIC-A</strain>
    </source>
</reference>
<dbReference type="EMBL" id="JAQQEZ010000022">
    <property type="protein sequence ID" value="MFM0004685.1"/>
    <property type="molecule type" value="Genomic_DNA"/>
</dbReference>
<dbReference type="PRINTS" id="PR00081">
    <property type="entry name" value="GDHRDH"/>
</dbReference>
<organism evidence="2 3">
    <name type="scientific">Paraburkholderia dipogonis</name>
    <dbReference type="NCBI Taxonomy" id="1211383"/>
    <lineage>
        <taxon>Bacteria</taxon>
        <taxon>Pseudomonadati</taxon>
        <taxon>Pseudomonadota</taxon>
        <taxon>Betaproteobacteria</taxon>
        <taxon>Burkholderiales</taxon>
        <taxon>Burkholderiaceae</taxon>
        <taxon>Paraburkholderia</taxon>
    </lineage>
</organism>
<dbReference type="InterPro" id="IPR002347">
    <property type="entry name" value="SDR_fam"/>
</dbReference>
<dbReference type="Gene3D" id="3.40.50.720">
    <property type="entry name" value="NAD(P)-binding Rossmann-like Domain"/>
    <property type="match status" value="1"/>
</dbReference>
<dbReference type="PROSITE" id="PS00061">
    <property type="entry name" value="ADH_SHORT"/>
    <property type="match status" value="1"/>
</dbReference>
<protein>
    <submittedName>
        <fullName evidence="2">SDR family oxidoreductase</fullName>
    </submittedName>
</protein>
<dbReference type="Proteomes" id="UP001629230">
    <property type="component" value="Unassembled WGS sequence"/>
</dbReference>
<dbReference type="InterPro" id="IPR020904">
    <property type="entry name" value="Sc_DH/Rdtase_CS"/>
</dbReference>
<dbReference type="InterPro" id="IPR036291">
    <property type="entry name" value="NAD(P)-bd_dom_sf"/>
</dbReference>
<comment type="similarity">
    <text evidence="1">Belongs to the short-chain dehydrogenases/reductases (SDR) family.</text>
</comment>
<evidence type="ECO:0000313" key="3">
    <source>
        <dbReference type="Proteomes" id="UP001629230"/>
    </source>
</evidence>
<proteinExistence type="inferred from homology"/>